<evidence type="ECO:0000313" key="3">
    <source>
        <dbReference type="Proteomes" id="UP001472677"/>
    </source>
</evidence>
<gene>
    <name evidence="2" type="ORF">V6N12_021077</name>
</gene>
<accession>A0ABR2B3M4</accession>
<keyword evidence="3" id="KW-1185">Reference proteome</keyword>
<dbReference type="PANTHER" id="PTHR45287:SF4">
    <property type="entry name" value="OS03G0691500 PROTEIN"/>
    <property type="match status" value="1"/>
</dbReference>
<dbReference type="EMBL" id="JBBPBM010000192">
    <property type="protein sequence ID" value="KAK8501382.1"/>
    <property type="molecule type" value="Genomic_DNA"/>
</dbReference>
<comment type="caution">
    <text evidence="2">The sequence shown here is derived from an EMBL/GenBank/DDBJ whole genome shotgun (WGS) entry which is preliminary data.</text>
</comment>
<sequence>MEYRAVKLEKENEELLSSLKELQEARIQEARSSSSVLKLKNKIKSVEQMHKECLANLQAKEAEWKYQREEMTRKLNNYSSQLESKGASLKVFEIELEEYLSSALQMKLQLEEISVMLLLLKSGMFEAQPKLANVEAELRLHKKERVENLSILRQQLEMRNAALAKAQRNCRRT</sequence>
<organism evidence="2 3">
    <name type="scientific">Hibiscus sabdariffa</name>
    <name type="common">roselle</name>
    <dbReference type="NCBI Taxonomy" id="183260"/>
    <lineage>
        <taxon>Eukaryota</taxon>
        <taxon>Viridiplantae</taxon>
        <taxon>Streptophyta</taxon>
        <taxon>Embryophyta</taxon>
        <taxon>Tracheophyta</taxon>
        <taxon>Spermatophyta</taxon>
        <taxon>Magnoliopsida</taxon>
        <taxon>eudicotyledons</taxon>
        <taxon>Gunneridae</taxon>
        <taxon>Pentapetalae</taxon>
        <taxon>rosids</taxon>
        <taxon>malvids</taxon>
        <taxon>Malvales</taxon>
        <taxon>Malvaceae</taxon>
        <taxon>Malvoideae</taxon>
        <taxon>Hibiscus</taxon>
    </lineage>
</organism>
<feature type="coiled-coil region" evidence="1">
    <location>
        <begin position="5"/>
        <end position="74"/>
    </location>
</feature>
<evidence type="ECO:0000313" key="2">
    <source>
        <dbReference type="EMBL" id="KAK8501382.1"/>
    </source>
</evidence>
<keyword evidence="1" id="KW-0175">Coiled coil</keyword>
<reference evidence="2 3" key="1">
    <citation type="journal article" date="2024" name="G3 (Bethesda)">
        <title>Genome assembly of Hibiscus sabdariffa L. provides insights into metabolisms of medicinal natural products.</title>
        <authorList>
            <person name="Kim T."/>
        </authorList>
    </citation>
    <scope>NUCLEOTIDE SEQUENCE [LARGE SCALE GENOMIC DNA]</scope>
    <source>
        <strain evidence="2">TK-2024</strain>
        <tissue evidence="2">Old leaves</tissue>
    </source>
</reference>
<name>A0ABR2B3M4_9ROSI</name>
<dbReference type="PANTHER" id="PTHR45287">
    <property type="entry name" value="OS03G0691500 PROTEIN"/>
    <property type="match status" value="1"/>
</dbReference>
<proteinExistence type="predicted"/>
<dbReference type="Proteomes" id="UP001472677">
    <property type="component" value="Unassembled WGS sequence"/>
</dbReference>
<dbReference type="InterPro" id="IPR040262">
    <property type="entry name" value="At4g38062-like"/>
</dbReference>
<protein>
    <submittedName>
        <fullName evidence="2">Uncharacterized protein</fullName>
    </submittedName>
</protein>
<evidence type="ECO:0000256" key="1">
    <source>
        <dbReference type="SAM" id="Coils"/>
    </source>
</evidence>